<evidence type="ECO:0000313" key="2">
    <source>
        <dbReference type="EMBL" id="MFL4468649.1"/>
    </source>
</evidence>
<dbReference type="Proteomes" id="UP001627408">
    <property type="component" value="Unassembled WGS sequence"/>
</dbReference>
<evidence type="ECO:0008006" key="4">
    <source>
        <dbReference type="Google" id="ProtNLM"/>
    </source>
</evidence>
<accession>A0ABW8URE6</accession>
<keyword evidence="3" id="KW-1185">Reference proteome</keyword>
<feature type="transmembrane region" description="Helical" evidence="1">
    <location>
        <begin position="44"/>
        <end position="62"/>
    </location>
</feature>
<protein>
    <recommendedName>
        <fullName evidence="4">Yip1 domain-containing protein</fullName>
    </recommendedName>
</protein>
<comment type="caution">
    <text evidence="2">The sequence shown here is derived from an EMBL/GenBank/DDBJ whole genome shotgun (WGS) entry which is preliminary data.</text>
</comment>
<sequence>MTRDILGTVFSPFVSAVRVLPLVLRNYRTVGDLLAAGDITVRDWASAFVAANIPFFLFLFFQSRTITQNLPSEVILVMFFVGYAVTSALYYAATRLLGRHPVRFDVVMGAHALSYVLAIAYVYVVLWPLGYLYLAVAWVFELQVAVPTAVIWLSLAVGAVCIFSYAIWLAPLFRVHLVVSILIGLVTMYAGMWLTAVMSRMIFGVDMYSF</sequence>
<feature type="transmembrane region" description="Helical" evidence="1">
    <location>
        <begin position="175"/>
        <end position="197"/>
    </location>
</feature>
<keyword evidence="1" id="KW-1133">Transmembrane helix</keyword>
<gene>
    <name evidence="2" type="ORF">ACERZ8_01700</name>
</gene>
<feature type="transmembrane region" description="Helical" evidence="1">
    <location>
        <begin position="113"/>
        <end position="140"/>
    </location>
</feature>
<organism evidence="2 3">
    <name type="scientific">Tateyamaria armeniaca</name>
    <dbReference type="NCBI Taxonomy" id="2518930"/>
    <lineage>
        <taxon>Bacteria</taxon>
        <taxon>Pseudomonadati</taxon>
        <taxon>Pseudomonadota</taxon>
        <taxon>Alphaproteobacteria</taxon>
        <taxon>Rhodobacterales</taxon>
        <taxon>Roseobacteraceae</taxon>
        <taxon>Tateyamaria</taxon>
    </lineage>
</organism>
<name>A0ABW8URE6_9RHOB</name>
<feature type="transmembrane region" description="Helical" evidence="1">
    <location>
        <begin position="74"/>
        <end position="93"/>
    </location>
</feature>
<reference evidence="2 3" key="1">
    <citation type="submission" date="2024-08" db="EMBL/GenBank/DDBJ databases">
        <title>Tateyamaria sp. nov., isolated from marine algae.</title>
        <authorList>
            <person name="Choi B.J."/>
            <person name="Kim J.M."/>
            <person name="Lee J.K."/>
            <person name="Choi D.G."/>
            <person name="Bayburt H."/>
            <person name="Baek J.H."/>
            <person name="Han D.M."/>
            <person name="Jeon C.O."/>
        </authorList>
    </citation>
    <scope>NUCLEOTIDE SEQUENCE [LARGE SCALE GENOMIC DNA]</scope>
    <source>
        <strain evidence="2 3">KMU-156</strain>
    </source>
</reference>
<dbReference type="RefSeq" id="WP_407590388.1">
    <property type="nucleotide sequence ID" value="NZ_JBHDIY010000002.1"/>
</dbReference>
<feature type="transmembrane region" description="Helical" evidence="1">
    <location>
        <begin position="149"/>
        <end position="169"/>
    </location>
</feature>
<proteinExistence type="predicted"/>
<feature type="transmembrane region" description="Helical" evidence="1">
    <location>
        <begin position="5"/>
        <end position="24"/>
    </location>
</feature>
<dbReference type="EMBL" id="JBHDIY010000002">
    <property type="protein sequence ID" value="MFL4468649.1"/>
    <property type="molecule type" value="Genomic_DNA"/>
</dbReference>
<evidence type="ECO:0000313" key="3">
    <source>
        <dbReference type="Proteomes" id="UP001627408"/>
    </source>
</evidence>
<keyword evidence="1" id="KW-0812">Transmembrane</keyword>
<keyword evidence="1" id="KW-0472">Membrane</keyword>
<evidence type="ECO:0000256" key="1">
    <source>
        <dbReference type="SAM" id="Phobius"/>
    </source>
</evidence>